<evidence type="ECO:0000256" key="1">
    <source>
        <dbReference type="SAM" id="MobiDB-lite"/>
    </source>
</evidence>
<keyword evidence="3" id="KW-1185">Reference proteome</keyword>
<evidence type="ECO:0000313" key="3">
    <source>
        <dbReference type="Proteomes" id="UP000053558"/>
    </source>
</evidence>
<reference evidence="3" key="1">
    <citation type="journal article" date="2012" name="Science">
        <title>The Paleozoic origin of enzymatic lignin decomposition reconstructed from 31 fungal genomes.</title>
        <authorList>
            <person name="Floudas D."/>
            <person name="Binder M."/>
            <person name="Riley R."/>
            <person name="Barry K."/>
            <person name="Blanchette R.A."/>
            <person name="Henrissat B."/>
            <person name="Martinez A.T."/>
            <person name="Otillar R."/>
            <person name="Spatafora J.W."/>
            <person name="Yadav J.S."/>
            <person name="Aerts A."/>
            <person name="Benoit I."/>
            <person name="Boyd A."/>
            <person name="Carlson A."/>
            <person name="Copeland A."/>
            <person name="Coutinho P.M."/>
            <person name="de Vries R.P."/>
            <person name="Ferreira P."/>
            <person name="Findley K."/>
            <person name="Foster B."/>
            <person name="Gaskell J."/>
            <person name="Glotzer D."/>
            <person name="Gorecki P."/>
            <person name="Heitman J."/>
            <person name="Hesse C."/>
            <person name="Hori C."/>
            <person name="Igarashi K."/>
            <person name="Jurgens J.A."/>
            <person name="Kallen N."/>
            <person name="Kersten P."/>
            <person name="Kohler A."/>
            <person name="Kuees U."/>
            <person name="Kumar T.K.A."/>
            <person name="Kuo A."/>
            <person name="LaButti K."/>
            <person name="Larrondo L.F."/>
            <person name="Lindquist E."/>
            <person name="Ling A."/>
            <person name="Lombard V."/>
            <person name="Lucas S."/>
            <person name="Lundell T."/>
            <person name="Martin R."/>
            <person name="McLaughlin D.J."/>
            <person name="Morgenstern I."/>
            <person name="Morin E."/>
            <person name="Murat C."/>
            <person name="Nagy L.G."/>
            <person name="Nolan M."/>
            <person name="Ohm R.A."/>
            <person name="Patyshakuliyeva A."/>
            <person name="Rokas A."/>
            <person name="Ruiz-Duenas F.J."/>
            <person name="Sabat G."/>
            <person name="Salamov A."/>
            <person name="Samejima M."/>
            <person name="Schmutz J."/>
            <person name="Slot J.C."/>
            <person name="St John F."/>
            <person name="Stenlid J."/>
            <person name="Sun H."/>
            <person name="Sun S."/>
            <person name="Syed K."/>
            <person name="Tsang A."/>
            <person name="Wiebenga A."/>
            <person name="Young D."/>
            <person name="Pisabarro A."/>
            <person name="Eastwood D.C."/>
            <person name="Martin F."/>
            <person name="Cullen D."/>
            <person name="Grigoriev I.V."/>
            <person name="Hibbett D.S."/>
        </authorList>
    </citation>
    <scope>NUCLEOTIDE SEQUENCE [LARGE SCALE GENOMIC DNA]</scope>
    <source>
        <strain evidence="3">RWD-64-598 SS2</strain>
    </source>
</reference>
<protein>
    <submittedName>
        <fullName evidence="2">Uncharacterized protein</fullName>
    </submittedName>
</protein>
<proteinExistence type="predicted"/>
<feature type="region of interest" description="Disordered" evidence="1">
    <location>
        <begin position="18"/>
        <end position="73"/>
    </location>
</feature>
<accession>A0A5M3MK59</accession>
<dbReference type="KEGG" id="cput:CONPUDRAFT_90865"/>
<dbReference type="EMBL" id="JH711580">
    <property type="protein sequence ID" value="EIW79446.1"/>
    <property type="molecule type" value="Genomic_DNA"/>
</dbReference>
<comment type="caution">
    <text evidence="2">The sequence shown here is derived from an EMBL/GenBank/DDBJ whole genome shotgun (WGS) entry which is preliminary data.</text>
</comment>
<dbReference type="GeneID" id="19211416"/>
<sequence length="73" mass="8125">MVLIPGSMHSQLHPSIVHIEPRRATPRVASCPSRALSTLNSRSRRNDCPTSKRKRSGAHISDRGRCPERSDLP</sequence>
<gene>
    <name evidence="2" type="ORF">CONPUDRAFT_90865</name>
</gene>
<dbReference type="Proteomes" id="UP000053558">
    <property type="component" value="Unassembled WGS sequence"/>
</dbReference>
<dbReference type="AlphaFoldDB" id="A0A5M3MK59"/>
<name>A0A5M3MK59_CONPW</name>
<evidence type="ECO:0000313" key="2">
    <source>
        <dbReference type="EMBL" id="EIW79446.1"/>
    </source>
</evidence>
<feature type="compositionally biased region" description="Basic and acidic residues" evidence="1">
    <location>
        <begin position="60"/>
        <end position="73"/>
    </location>
</feature>
<organism evidence="2 3">
    <name type="scientific">Coniophora puteana (strain RWD-64-598)</name>
    <name type="common">Brown rot fungus</name>
    <dbReference type="NCBI Taxonomy" id="741705"/>
    <lineage>
        <taxon>Eukaryota</taxon>
        <taxon>Fungi</taxon>
        <taxon>Dikarya</taxon>
        <taxon>Basidiomycota</taxon>
        <taxon>Agaricomycotina</taxon>
        <taxon>Agaricomycetes</taxon>
        <taxon>Agaricomycetidae</taxon>
        <taxon>Boletales</taxon>
        <taxon>Coniophorineae</taxon>
        <taxon>Coniophoraceae</taxon>
        <taxon>Coniophora</taxon>
    </lineage>
</organism>
<dbReference type="RefSeq" id="XP_007769863.1">
    <property type="nucleotide sequence ID" value="XM_007771673.1"/>
</dbReference>